<dbReference type="InParanoid" id="A0A2P5EJ55"/>
<reference evidence="2" key="1">
    <citation type="submission" date="2016-06" db="EMBL/GenBank/DDBJ databases">
        <title>Parallel loss of symbiosis genes in relatives of nitrogen-fixing non-legume Parasponia.</title>
        <authorList>
            <person name="Van Velzen R."/>
            <person name="Holmer R."/>
            <person name="Bu F."/>
            <person name="Rutten L."/>
            <person name="Van Zeijl A."/>
            <person name="Liu W."/>
            <person name="Santuari L."/>
            <person name="Cao Q."/>
            <person name="Sharma T."/>
            <person name="Shen D."/>
            <person name="Roswanjaya Y."/>
            <person name="Wardhani T."/>
            <person name="Kalhor M.S."/>
            <person name="Jansen J."/>
            <person name="Van den Hoogen J."/>
            <person name="Gungor B."/>
            <person name="Hartog M."/>
            <person name="Hontelez J."/>
            <person name="Verver J."/>
            <person name="Yang W.-C."/>
            <person name="Schijlen E."/>
            <person name="Repin R."/>
            <person name="Schilthuizen M."/>
            <person name="Schranz E."/>
            <person name="Heidstra R."/>
            <person name="Miyata K."/>
            <person name="Fedorova E."/>
            <person name="Kohlen W."/>
            <person name="Bisseling T."/>
            <person name="Smit S."/>
            <person name="Geurts R."/>
        </authorList>
    </citation>
    <scope>NUCLEOTIDE SEQUENCE [LARGE SCALE GENOMIC DNA]</scope>
    <source>
        <strain evidence="2">cv. RG33-2</strain>
    </source>
</reference>
<dbReference type="AlphaFoldDB" id="A0A2P5EJ55"/>
<evidence type="ECO:0000313" key="2">
    <source>
        <dbReference type="Proteomes" id="UP000237000"/>
    </source>
</evidence>
<protein>
    <submittedName>
        <fullName evidence="1">Uncharacterized protein</fullName>
    </submittedName>
</protein>
<gene>
    <name evidence="1" type="ORF">TorRG33x02_185800</name>
</gene>
<sequence>MSSLCLIVGMPSVANSGYFSRMSLDITVYRVFTVVVLPSKERKTKKNMQGQSKCQCYQKKKKQKKKTKENCR</sequence>
<evidence type="ECO:0000313" key="1">
    <source>
        <dbReference type="EMBL" id="PON85578.1"/>
    </source>
</evidence>
<organism evidence="1 2">
    <name type="scientific">Trema orientale</name>
    <name type="common">Charcoal tree</name>
    <name type="synonym">Celtis orientalis</name>
    <dbReference type="NCBI Taxonomy" id="63057"/>
    <lineage>
        <taxon>Eukaryota</taxon>
        <taxon>Viridiplantae</taxon>
        <taxon>Streptophyta</taxon>
        <taxon>Embryophyta</taxon>
        <taxon>Tracheophyta</taxon>
        <taxon>Spermatophyta</taxon>
        <taxon>Magnoliopsida</taxon>
        <taxon>eudicotyledons</taxon>
        <taxon>Gunneridae</taxon>
        <taxon>Pentapetalae</taxon>
        <taxon>rosids</taxon>
        <taxon>fabids</taxon>
        <taxon>Rosales</taxon>
        <taxon>Cannabaceae</taxon>
        <taxon>Trema</taxon>
    </lineage>
</organism>
<dbReference type="Proteomes" id="UP000237000">
    <property type="component" value="Unassembled WGS sequence"/>
</dbReference>
<proteinExistence type="predicted"/>
<name>A0A2P5EJ55_TREOI</name>
<comment type="caution">
    <text evidence="1">The sequence shown here is derived from an EMBL/GenBank/DDBJ whole genome shotgun (WGS) entry which is preliminary data.</text>
</comment>
<dbReference type="OrthoDB" id="10395199at2759"/>
<keyword evidence="2" id="KW-1185">Reference proteome</keyword>
<accession>A0A2P5EJ55</accession>
<dbReference type="EMBL" id="JXTC01000145">
    <property type="protein sequence ID" value="PON85578.1"/>
    <property type="molecule type" value="Genomic_DNA"/>
</dbReference>